<dbReference type="Proteomes" id="UP001596473">
    <property type="component" value="Unassembled WGS sequence"/>
</dbReference>
<accession>A0ABW2QZJ7</accession>
<proteinExistence type="predicted"/>
<gene>
    <name evidence="2" type="ORF">ACFQNF_14705</name>
</gene>
<evidence type="ECO:0000313" key="2">
    <source>
        <dbReference type="EMBL" id="MFC7421113.1"/>
    </source>
</evidence>
<evidence type="ECO:0000259" key="1">
    <source>
        <dbReference type="Pfam" id="PF18922"/>
    </source>
</evidence>
<feature type="domain" description="DUF5672" evidence="1">
    <location>
        <begin position="58"/>
        <end position="226"/>
    </location>
</feature>
<dbReference type="Pfam" id="PF18922">
    <property type="entry name" value="DUF5672"/>
    <property type="match status" value="1"/>
</dbReference>
<sequence length="254" mass="28713">MSEPLIVLIPLYKSSLSAIEEYSLDFSLRSLANRQAFFIAPNSLVCDYYRTRYPLLGFVFFADDCFASIAAYNRLLLSSSFYERFANFDFILILQTDAIVLRDDLDIWMSKPFDYIGAPWPDGNELFVNLGRFEGEFGKAIKVYVGNGGLSLRRAHKCIALLNEFPDAIAVFLKTGSSEDLFFSYMGALSADFIIPNEITASLFSMELKPAYYYQVNGGIAPMGGHAWWKYDAAFWKAFLPPSTLLDELDLNVD</sequence>
<keyword evidence="3" id="KW-1185">Reference proteome</keyword>
<name>A0ABW2QZJ7_9NEIS</name>
<dbReference type="InterPro" id="IPR043729">
    <property type="entry name" value="DUF5672"/>
</dbReference>
<dbReference type="RefSeq" id="WP_380188689.1">
    <property type="nucleotide sequence ID" value="NZ_JBHTBQ010000033.1"/>
</dbReference>
<comment type="caution">
    <text evidence="2">The sequence shown here is derived from an EMBL/GenBank/DDBJ whole genome shotgun (WGS) entry which is preliminary data.</text>
</comment>
<protein>
    <submittedName>
        <fullName evidence="2">DUF5672 family protein</fullName>
    </submittedName>
</protein>
<reference evidence="3" key="1">
    <citation type="journal article" date="2019" name="Int. J. Syst. Evol. Microbiol.">
        <title>The Global Catalogue of Microorganisms (GCM) 10K type strain sequencing project: providing services to taxonomists for standard genome sequencing and annotation.</title>
        <authorList>
            <consortium name="The Broad Institute Genomics Platform"/>
            <consortium name="The Broad Institute Genome Sequencing Center for Infectious Disease"/>
            <person name="Wu L."/>
            <person name="Ma J."/>
        </authorList>
    </citation>
    <scope>NUCLEOTIDE SEQUENCE [LARGE SCALE GENOMIC DNA]</scope>
    <source>
        <strain evidence="3">CCUG 62945</strain>
    </source>
</reference>
<evidence type="ECO:0000313" key="3">
    <source>
        <dbReference type="Proteomes" id="UP001596473"/>
    </source>
</evidence>
<organism evidence="2 3">
    <name type="scientific">Iodobacter arcticus</name>
    <dbReference type="NCBI Taxonomy" id="590593"/>
    <lineage>
        <taxon>Bacteria</taxon>
        <taxon>Pseudomonadati</taxon>
        <taxon>Pseudomonadota</taxon>
        <taxon>Betaproteobacteria</taxon>
        <taxon>Neisseriales</taxon>
        <taxon>Chitinibacteraceae</taxon>
        <taxon>Iodobacter</taxon>
    </lineage>
</organism>
<dbReference type="EMBL" id="JBHTBQ010000033">
    <property type="protein sequence ID" value="MFC7421113.1"/>
    <property type="molecule type" value="Genomic_DNA"/>
</dbReference>